<name>A0A7X0KLE6_9HYPH</name>
<keyword evidence="3" id="KW-1185">Reference proteome</keyword>
<dbReference type="RefSeq" id="WP_055970458.1">
    <property type="nucleotide sequence ID" value="NZ_BAABEG010000001.1"/>
</dbReference>
<dbReference type="Pfam" id="PF04380">
    <property type="entry name" value="BMFP"/>
    <property type="match status" value="1"/>
</dbReference>
<dbReference type="AlphaFoldDB" id="A0A7X0KLE6"/>
<protein>
    <submittedName>
        <fullName evidence="2">BMFP domain-containing protein YqiC</fullName>
    </submittedName>
</protein>
<feature type="region of interest" description="Disordered" evidence="1">
    <location>
        <begin position="83"/>
        <end position="104"/>
    </location>
</feature>
<proteinExistence type="predicted"/>
<gene>
    <name evidence="2" type="ORF">GGR00_002786</name>
</gene>
<dbReference type="Proteomes" id="UP000536262">
    <property type="component" value="Unassembled WGS sequence"/>
</dbReference>
<dbReference type="InterPro" id="IPR007475">
    <property type="entry name" value="UbiK"/>
</dbReference>
<evidence type="ECO:0000256" key="1">
    <source>
        <dbReference type="SAM" id="MobiDB-lite"/>
    </source>
</evidence>
<reference evidence="2 3" key="1">
    <citation type="submission" date="2020-08" db="EMBL/GenBank/DDBJ databases">
        <title>Genomic Encyclopedia of Type Strains, Phase IV (KMG-IV): sequencing the most valuable type-strain genomes for metagenomic binning, comparative biology and taxonomic classification.</title>
        <authorList>
            <person name="Goeker M."/>
        </authorList>
    </citation>
    <scope>NUCLEOTIDE SEQUENCE [LARGE SCALE GENOMIC DNA]</scope>
    <source>
        <strain evidence="2 3">DSM 7051</strain>
    </source>
</reference>
<evidence type="ECO:0000313" key="2">
    <source>
        <dbReference type="EMBL" id="MBB6354990.1"/>
    </source>
</evidence>
<accession>A0A7X0KLE6</accession>
<feature type="compositionally biased region" description="Low complexity" evidence="1">
    <location>
        <begin position="91"/>
        <end position="104"/>
    </location>
</feature>
<evidence type="ECO:0000313" key="3">
    <source>
        <dbReference type="Proteomes" id="UP000536262"/>
    </source>
</evidence>
<comment type="caution">
    <text evidence="2">The sequence shown here is derived from an EMBL/GenBank/DDBJ whole genome shotgun (WGS) entry which is preliminary data.</text>
</comment>
<dbReference type="EMBL" id="JACHOU010000005">
    <property type="protein sequence ID" value="MBB6354990.1"/>
    <property type="molecule type" value="Genomic_DNA"/>
</dbReference>
<organism evidence="2 3">
    <name type="scientific">Aminobacter aganoensis</name>
    <dbReference type="NCBI Taxonomy" id="83264"/>
    <lineage>
        <taxon>Bacteria</taxon>
        <taxon>Pseudomonadati</taxon>
        <taxon>Pseudomonadota</taxon>
        <taxon>Alphaproteobacteria</taxon>
        <taxon>Hyphomicrobiales</taxon>
        <taxon>Phyllobacteriaceae</taxon>
        <taxon>Aminobacter</taxon>
    </lineage>
</organism>
<sequence>MTTGPNRILDEFAKLMTDAAGAAQGVKREVETAFRSQAERVMNTLEVVQREEFEAVRDMAIKARAENKALAARIEALESKLAALGGEDAGKASPAAAPKPRTKK</sequence>